<name>A0A2V3ILD3_9FLOR</name>
<keyword evidence="3" id="KW-1185">Reference proteome</keyword>
<protein>
    <submittedName>
        <fullName evidence="2">Uncharacterized protein</fullName>
    </submittedName>
</protein>
<evidence type="ECO:0000313" key="3">
    <source>
        <dbReference type="Proteomes" id="UP000247409"/>
    </source>
</evidence>
<feature type="region of interest" description="Disordered" evidence="1">
    <location>
        <begin position="1"/>
        <end position="25"/>
    </location>
</feature>
<proteinExistence type="predicted"/>
<sequence>MALRNSGIDDDHSNRLGMRSNESFSDSSAPLVAFQRELERKRDEISNSMGGLPVVSGLFDSYRSNVLAPDHLLTGLAKNVLEACFAALGSRDARLKADVSLCSALRDNGLIRQTSVYNVKEKKLHSMTLSGTYCLLLVAAAVFPRWLRGLNDELCELLEDLQQLVGITFWWPTMEDDGQEACDYVWAREGASYMEELQTLSKGYIAKVDKFWKKCAESGDLLAEVLDKPNLY</sequence>
<dbReference type="Proteomes" id="UP000247409">
    <property type="component" value="Unassembled WGS sequence"/>
</dbReference>
<comment type="caution">
    <text evidence="2">The sequence shown here is derived from an EMBL/GenBank/DDBJ whole genome shotgun (WGS) entry which is preliminary data.</text>
</comment>
<evidence type="ECO:0000313" key="2">
    <source>
        <dbReference type="EMBL" id="PXF42873.1"/>
    </source>
</evidence>
<accession>A0A2V3ILD3</accession>
<organism evidence="2 3">
    <name type="scientific">Gracilariopsis chorda</name>
    <dbReference type="NCBI Taxonomy" id="448386"/>
    <lineage>
        <taxon>Eukaryota</taxon>
        <taxon>Rhodophyta</taxon>
        <taxon>Florideophyceae</taxon>
        <taxon>Rhodymeniophycidae</taxon>
        <taxon>Gracilariales</taxon>
        <taxon>Gracilariaceae</taxon>
        <taxon>Gracilariopsis</taxon>
    </lineage>
</organism>
<gene>
    <name evidence="2" type="ORF">BWQ96_07381</name>
</gene>
<evidence type="ECO:0000256" key="1">
    <source>
        <dbReference type="SAM" id="MobiDB-lite"/>
    </source>
</evidence>
<dbReference type="EMBL" id="NBIV01000146">
    <property type="protein sequence ID" value="PXF42873.1"/>
    <property type="molecule type" value="Genomic_DNA"/>
</dbReference>
<reference evidence="2 3" key="1">
    <citation type="journal article" date="2018" name="Mol. Biol. Evol.">
        <title>Analysis of the draft genome of the red seaweed Gracilariopsis chorda provides insights into genome size evolution in Rhodophyta.</title>
        <authorList>
            <person name="Lee J."/>
            <person name="Yang E.C."/>
            <person name="Graf L."/>
            <person name="Yang J.H."/>
            <person name="Qiu H."/>
            <person name="Zel Zion U."/>
            <person name="Chan C.X."/>
            <person name="Stephens T.G."/>
            <person name="Weber A.P.M."/>
            <person name="Boo G.H."/>
            <person name="Boo S.M."/>
            <person name="Kim K.M."/>
            <person name="Shin Y."/>
            <person name="Jung M."/>
            <person name="Lee S.J."/>
            <person name="Yim H.S."/>
            <person name="Lee J.H."/>
            <person name="Bhattacharya D."/>
            <person name="Yoon H.S."/>
        </authorList>
    </citation>
    <scope>NUCLEOTIDE SEQUENCE [LARGE SCALE GENOMIC DNA]</scope>
    <source>
        <strain evidence="2 3">SKKU-2015</strain>
        <tissue evidence="2">Whole body</tissue>
    </source>
</reference>
<dbReference type="AlphaFoldDB" id="A0A2V3ILD3"/>